<keyword evidence="4" id="KW-0833">Ubl conjugation pathway</keyword>
<reference evidence="8" key="1">
    <citation type="journal article" date="2020" name="Stud. Mycol.">
        <title>101 Dothideomycetes genomes: a test case for predicting lifestyles and emergence of pathogens.</title>
        <authorList>
            <person name="Haridas S."/>
            <person name="Albert R."/>
            <person name="Binder M."/>
            <person name="Bloem J."/>
            <person name="Labutti K."/>
            <person name="Salamov A."/>
            <person name="Andreopoulos B."/>
            <person name="Baker S."/>
            <person name="Barry K."/>
            <person name="Bills G."/>
            <person name="Bluhm B."/>
            <person name="Cannon C."/>
            <person name="Castanera R."/>
            <person name="Culley D."/>
            <person name="Daum C."/>
            <person name="Ezra D."/>
            <person name="Gonzalez J."/>
            <person name="Henrissat B."/>
            <person name="Kuo A."/>
            <person name="Liang C."/>
            <person name="Lipzen A."/>
            <person name="Lutzoni F."/>
            <person name="Magnuson J."/>
            <person name="Mondo S."/>
            <person name="Nolan M."/>
            <person name="Ohm R."/>
            <person name="Pangilinan J."/>
            <person name="Park H.-J."/>
            <person name="Ramirez L."/>
            <person name="Alfaro M."/>
            <person name="Sun H."/>
            <person name="Tritt A."/>
            <person name="Yoshinaga Y."/>
            <person name="Zwiers L.-H."/>
            <person name="Turgeon B."/>
            <person name="Goodwin S."/>
            <person name="Spatafora J."/>
            <person name="Crous P."/>
            <person name="Grigoriev I."/>
        </authorList>
    </citation>
    <scope>NUCLEOTIDE SEQUENCE</scope>
    <source>
        <strain evidence="8">CBS 122367</strain>
    </source>
</reference>
<dbReference type="GO" id="GO:0008270">
    <property type="term" value="F:zinc ion binding"/>
    <property type="evidence" value="ECO:0007669"/>
    <property type="project" value="UniProtKB-KW"/>
</dbReference>
<protein>
    <recommendedName>
        <fullName evidence="7">RING-type domain-containing protein</fullName>
    </recommendedName>
</protein>
<evidence type="ECO:0000256" key="3">
    <source>
        <dbReference type="ARBA" id="ARBA00022771"/>
    </source>
</evidence>
<comment type="pathway">
    <text evidence="1">Protein modification; protein ubiquitination.</text>
</comment>
<dbReference type="OrthoDB" id="3800767at2759"/>
<organism evidence="8 9">
    <name type="scientific">Lentithecium fluviatile CBS 122367</name>
    <dbReference type="NCBI Taxonomy" id="1168545"/>
    <lineage>
        <taxon>Eukaryota</taxon>
        <taxon>Fungi</taxon>
        <taxon>Dikarya</taxon>
        <taxon>Ascomycota</taxon>
        <taxon>Pezizomycotina</taxon>
        <taxon>Dothideomycetes</taxon>
        <taxon>Pleosporomycetidae</taxon>
        <taxon>Pleosporales</taxon>
        <taxon>Massarineae</taxon>
        <taxon>Lentitheciaceae</taxon>
        <taxon>Lentithecium</taxon>
    </lineage>
</organism>
<dbReference type="Pfam" id="PF12678">
    <property type="entry name" value="zf-rbx1"/>
    <property type="match status" value="1"/>
</dbReference>
<evidence type="ECO:0000256" key="6">
    <source>
        <dbReference type="PROSITE-ProRule" id="PRU00175"/>
    </source>
</evidence>
<evidence type="ECO:0000313" key="9">
    <source>
        <dbReference type="Proteomes" id="UP000799291"/>
    </source>
</evidence>
<dbReference type="GO" id="GO:0051603">
    <property type="term" value="P:proteolysis involved in protein catabolic process"/>
    <property type="evidence" value="ECO:0007669"/>
    <property type="project" value="UniProtKB-ARBA"/>
</dbReference>
<feature type="domain" description="RING-type" evidence="7">
    <location>
        <begin position="28"/>
        <end position="84"/>
    </location>
</feature>
<evidence type="ECO:0000256" key="2">
    <source>
        <dbReference type="ARBA" id="ARBA00022723"/>
    </source>
</evidence>
<dbReference type="AlphaFoldDB" id="A0A6G1IXT3"/>
<evidence type="ECO:0000259" key="7">
    <source>
        <dbReference type="PROSITE" id="PS50089"/>
    </source>
</evidence>
<dbReference type="SUPFAM" id="SSF57850">
    <property type="entry name" value="RING/U-box"/>
    <property type="match status" value="1"/>
</dbReference>
<dbReference type="GO" id="GO:0016567">
    <property type="term" value="P:protein ubiquitination"/>
    <property type="evidence" value="ECO:0007669"/>
    <property type="project" value="UniProtKB-UniPathway"/>
</dbReference>
<dbReference type="Gene3D" id="3.30.40.10">
    <property type="entry name" value="Zinc/RING finger domain, C3HC4 (zinc finger)"/>
    <property type="match status" value="1"/>
</dbReference>
<evidence type="ECO:0000256" key="5">
    <source>
        <dbReference type="ARBA" id="ARBA00022833"/>
    </source>
</evidence>
<dbReference type="PROSITE" id="PS50089">
    <property type="entry name" value="ZF_RING_2"/>
    <property type="match status" value="1"/>
</dbReference>
<dbReference type="Proteomes" id="UP000799291">
    <property type="component" value="Unassembled WGS sequence"/>
</dbReference>
<evidence type="ECO:0000313" key="8">
    <source>
        <dbReference type="EMBL" id="KAF2682915.1"/>
    </source>
</evidence>
<keyword evidence="2" id="KW-0479">Metal-binding</keyword>
<keyword evidence="3 6" id="KW-0863">Zinc-finger</keyword>
<dbReference type="EMBL" id="MU005585">
    <property type="protein sequence ID" value="KAF2682915.1"/>
    <property type="molecule type" value="Genomic_DNA"/>
</dbReference>
<accession>A0A6G1IXT3</accession>
<dbReference type="InterPro" id="IPR001841">
    <property type="entry name" value="Znf_RING"/>
</dbReference>
<dbReference type="UniPathway" id="UPA00143"/>
<proteinExistence type="predicted"/>
<gene>
    <name evidence="8" type="ORF">K458DRAFT_453201</name>
</gene>
<evidence type="ECO:0000256" key="1">
    <source>
        <dbReference type="ARBA" id="ARBA00004906"/>
    </source>
</evidence>
<keyword evidence="5" id="KW-0862">Zinc</keyword>
<dbReference type="InterPro" id="IPR013083">
    <property type="entry name" value="Znf_RING/FYVE/PHD"/>
</dbReference>
<keyword evidence="9" id="KW-1185">Reference proteome</keyword>
<sequence>MAPPQSLHHFLAHHLQLALSSISPHSECAICYKPYTPFHLPLQVTGAADCAHVPLGCTHHFGQGCLETWITSGKENSNRCPLCRRVWFTDVELEGVQRALRQIREIRSQAPETLREIYTVQNDLCRWFERYADGAHQRINDLVYAVEELDSVLSSNGLVLSQGPSEGPPMPFLSVFESKYGPIHLPPPNYPSIQGLDTNAIVHRLRYIWYATRSLDAYPRHPRTTTHRGVDLRRYDDSLSAIGARNAQWDTQLQLIIFRHRGWGTPVAEALLAGRDLGMVVEALHGARYVRNRYWGELLEVARRVEWGMLRAGRYRSPVLLARAGEEVLRMEG</sequence>
<evidence type="ECO:0000256" key="4">
    <source>
        <dbReference type="ARBA" id="ARBA00022786"/>
    </source>
</evidence>
<dbReference type="InterPro" id="IPR024766">
    <property type="entry name" value="Znf_RING_H2"/>
</dbReference>
<name>A0A6G1IXT3_9PLEO</name>